<dbReference type="NCBIfam" id="TIGR03953">
    <property type="entry name" value="rplD_bact"/>
    <property type="match status" value="1"/>
</dbReference>
<comment type="function">
    <text evidence="5">One of the primary rRNA binding proteins, this protein initially binds near the 5'-end of the 23S rRNA. It is important during the early stages of 50S assembly. It makes multiple contacts with different domains of the 23S rRNA in the assembled 50S subunit and ribosome.</text>
</comment>
<evidence type="ECO:0000256" key="4">
    <source>
        <dbReference type="ARBA" id="ARBA00035244"/>
    </source>
</evidence>
<dbReference type="Gene3D" id="3.40.1370.10">
    <property type="match status" value="1"/>
</dbReference>
<comment type="subunit">
    <text evidence="5">Part of the 50S ribosomal subunit.</text>
</comment>
<comment type="caution">
    <text evidence="7">The sequence shown here is derived from an EMBL/GenBank/DDBJ whole genome shotgun (WGS) entry which is preliminary data.</text>
</comment>
<dbReference type="PANTHER" id="PTHR10746:SF6">
    <property type="entry name" value="LARGE RIBOSOMAL SUBUNIT PROTEIN UL4M"/>
    <property type="match status" value="1"/>
</dbReference>
<evidence type="ECO:0000313" key="7">
    <source>
        <dbReference type="EMBL" id="OHA46220.1"/>
    </source>
</evidence>
<evidence type="ECO:0000256" key="6">
    <source>
        <dbReference type="SAM" id="MobiDB-lite"/>
    </source>
</evidence>
<keyword evidence="5" id="KW-0699">rRNA-binding</keyword>
<dbReference type="GO" id="GO:1990904">
    <property type="term" value="C:ribonucleoprotein complex"/>
    <property type="evidence" value="ECO:0007669"/>
    <property type="project" value="UniProtKB-KW"/>
</dbReference>
<dbReference type="GO" id="GO:0006412">
    <property type="term" value="P:translation"/>
    <property type="evidence" value="ECO:0007669"/>
    <property type="project" value="UniProtKB-UniRule"/>
</dbReference>
<dbReference type="Pfam" id="PF00573">
    <property type="entry name" value="Ribosomal_L4"/>
    <property type="match status" value="1"/>
</dbReference>
<keyword evidence="2 5" id="KW-0689">Ribosomal protein</keyword>
<sequence>MKVNLYTQEGKQKGHLDLPDDIFDVPMNADLLHQAVRVLRVNKRRVLAHTKTRSEVSGGGKKPWRQKGTGRARQGSIRSPQWRGGGVVFGPSKNKVYRARLPLKMKRKAMRIALSAKARDGEIIAVESLNIPEAKTKHMALIFNNVMSFHVKGAKTANRNAILVLSEKQENILRASRNLSSLQVMPADQLNLLDILSKKFLIVMPDSISVFKKRLG</sequence>
<evidence type="ECO:0000313" key="8">
    <source>
        <dbReference type="Proteomes" id="UP000178869"/>
    </source>
</evidence>
<dbReference type="InterPro" id="IPR002136">
    <property type="entry name" value="Ribosomal_uL4"/>
</dbReference>
<dbReference type="Proteomes" id="UP000178869">
    <property type="component" value="Unassembled WGS sequence"/>
</dbReference>
<proteinExistence type="inferred from homology"/>
<dbReference type="EMBL" id="MHSR01000019">
    <property type="protein sequence ID" value="OHA46220.1"/>
    <property type="molecule type" value="Genomic_DNA"/>
</dbReference>
<feature type="region of interest" description="Disordered" evidence="6">
    <location>
        <begin position="50"/>
        <end position="78"/>
    </location>
</feature>
<evidence type="ECO:0000256" key="1">
    <source>
        <dbReference type="ARBA" id="ARBA00010528"/>
    </source>
</evidence>
<dbReference type="GO" id="GO:0003735">
    <property type="term" value="F:structural constituent of ribosome"/>
    <property type="evidence" value="ECO:0007669"/>
    <property type="project" value="InterPro"/>
</dbReference>
<accession>A0A1G2PD00</accession>
<dbReference type="SUPFAM" id="SSF52166">
    <property type="entry name" value="Ribosomal protein L4"/>
    <property type="match status" value="1"/>
</dbReference>
<dbReference type="GO" id="GO:0019843">
    <property type="term" value="F:rRNA binding"/>
    <property type="evidence" value="ECO:0007669"/>
    <property type="project" value="UniProtKB-UniRule"/>
</dbReference>
<dbReference type="GO" id="GO:0005840">
    <property type="term" value="C:ribosome"/>
    <property type="evidence" value="ECO:0007669"/>
    <property type="project" value="UniProtKB-KW"/>
</dbReference>
<dbReference type="InterPro" id="IPR013005">
    <property type="entry name" value="Ribosomal_uL4-like"/>
</dbReference>
<gene>
    <name evidence="5" type="primary">rplD</name>
    <name evidence="7" type="ORF">A2828_03345</name>
</gene>
<keyword evidence="3 5" id="KW-0687">Ribonucleoprotein</keyword>
<keyword evidence="5" id="KW-0694">RNA-binding</keyword>
<protein>
    <recommendedName>
        <fullName evidence="4 5">Large ribosomal subunit protein uL4</fullName>
    </recommendedName>
</protein>
<comment type="similarity">
    <text evidence="1 5">Belongs to the universal ribosomal protein uL4 family.</text>
</comment>
<organism evidence="7 8">
    <name type="scientific">Candidatus Terrybacteria bacterium RIFCSPHIGHO2_01_FULL_43_35</name>
    <dbReference type="NCBI Taxonomy" id="1802361"/>
    <lineage>
        <taxon>Bacteria</taxon>
        <taxon>Candidatus Terryibacteriota</taxon>
    </lineage>
</organism>
<dbReference type="InterPro" id="IPR023574">
    <property type="entry name" value="Ribosomal_uL4_dom_sf"/>
</dbReference>
<evidence type="ECO:0000256" key="2">
    <source>
        <dbReference type="ARBA" id="ARBA00022980"/>
    </source>
</evidence>
<dbReference type="HAMAP" id="MF_01328_B">
    <property type="entry name" value="Ribosomal_uL4_B"/>
    <property type="match status" value="1"/>
</dbReference>
<comment type="function">
    <text evidence="5">Forms part of the polypeptide exit tunnel.</text>
</comment>
<dbReference type="AlphaFoldDB" id="A0A1G2PD00"/>
<dbReference type="PANTHER" id="PTHR10746">
    <property type="entry name" value="50S RIBOSOMAL PROTEIN L4"/>
    <property type="match status" value="1"/>
</dbReference>
<evidence type="ECO:0000256" key="5">
    <source>
        <dbReference type="HAMAP-Rule" id="MF_01328"/>
    </source>
</evidence>
<reference evidence="7 8" key="1">
    <citation type="journal article" date="2016" name="Nat. Commun.">
        <title>Thousands of microbial genomes shed light on interconnected biogeochemical processes in an aquifer system.</title>
        <authorList>
            <person name="Anantharaman K."/>
            <person name="Brown C.T."/>
            <person name="Hug L.A."/>
            <person name="Sharon I."/>
            <person name="Castelle C.J."/>
            <person name="Probst A.J."/>
            <person name="Thomas B.C."/>
            <person name="Singh A."/>
            <person name="Wilkins M.J."/>
            <person name="Karaoz U."/>
            <person name="Brodie E.L."/>
            <person name="Williams K.H."/>
            <person name="Hubbard S.S."/>
            <person name="Banfield J.F."/>
        </authorList>
    </citation>
    <scope>NUCLEOTIDE SEQUENCE [LARGE SCALE GENOMIC DNA]</scope>
</reference>
<evidence type="ECO:0000256" key="3">
    <source>
        <dbReference type="ARBA" id="ARBA00023274"/>
    </source>
</evidence>
<name>A0A1G2PD00_9BACT</name>